<organism evidence="2 3">
    <name type="scientific">Etheostoma spectabile</name>
    <name type="common">orangethroat darter</name>
    <dbReference type="NCBI Taxonomy" id="54343"/>
    <lineage>
        <taxon>Eukaryota</taxon>
        <taxon>Metazoa</taxon>
        <taxon>Chordata</taxon>
        <taxon>Craniata</taxon>
        <taxon>Vertebrata</taxon>
        <taxon>Euteleostomi</taxon>
        <taxon>Actinopterygii</taxon>
        <taxon>Neopterygii</taxon>
        <taxon>Teleostei</taxon>
        <taxon>Neoteleostei</taxon>
        <taxon>Acanthomorphata</taxon>
        <taxon>Eupercaria</taxon>
        <taxon>Perciformes</taxon>
        <taxon>Percoidei</taxon>
        <taxon>Percidae</taxon>
        <taxon>Etheostomatinae</taxon>
        <taxon>Etheostoma</taxon>
    </lineage>
</organism>
<name>A0A5J5CXT7_9PERO</name>
<reference evidence="2 3" key="1">
    <citation type="submission" date="2019-08" db="EMBL/GenBank/DDBJ databases">
        <title>A chromosome-level genome assembly, high-density linkage maps, and genome scans reveal the genomic architecture of hybrid incompatibilities underlying speciation via character displacement in darters (Percidae: Etheostominae).</title>
        <authorList>
            <person name="Moran R.L."/>
            <person name="Catchen J.M."/>
            <person name="Fuller R.C."/>
        </authorList>
    </citation>
    <scope>NUCLEOTIDE SEQUENCE [LARGE SCALE GENOMIC DNA]</scope>
    <source>
        <strain evidence="2">EspeVRDwgs_2016</strain>
        <tissue evidence="2">Muscle</tissue>
    </source>
</reference>
<accession>A0A5J5CXT7</accession>
<dbReference type="EMBL" id="VOFY01000017">
    <property type="protein sequence ID" value="KAA8584121.1"/>
    <property type="molecule type" value="Genomic_DNA"/>
</dbReference>
<evidence type="ECO:0000256" key="1">
    <source>
        <dbReference type="SAM" id="MobiDB-lite"/>
    </source>
</evidence>
<feature type="compositionally biased region" description="Low complexity" evidence="1">
    <location>
        <begin position="25"/>
        <end position="45"/>
    </location>
</feature>
<evidence type="ECO:0000313" key="2">
    <source>
        <dbReference type="EMBL" id="KAA8584121.1"/>
    </source>
</evidence>
<feature type="compositionally biased region" description="Low complexity" evidence="1">
    <location>
        <begin position="1"/>
        <end position="16"/>
    </location>
</feature>
<keyword evidence="3" id="KW-1185">Reference proteome</keyword>
<feature type="compositionally biased region" description="Polar residues" evidence="1">
    <location>
        <begin position="46"/>
        <end position="59"/>
    </location>
</feature>
<protein>
    <submittedName>
        <fullName evidence="2">Uncharacterized protein</fullName>
    </submittedName>
</protein>
<evidence type="ECO:0000313" key="3">
    <source>
        <dbReference type="Proteomes" id="UP000327493"/>
    </source>
</evidence>
<gene>
    <name evidence="2" type="ORF">FQN60_015329</name>
</gene>
<dbReference type="Proteomes" id="UP000327493">
    <property type="component" value="Chromosome 17"/>
</dbReference>
<proteinExistence type="predicted"/>
<comment type="caution">
    <text evidence="2">The sequence shown here is derived from an EMBL/GenBank/DDBJ whole genome shotgun (WGS) entry which is preliminary data.</text>
</comment>
<dbReference type="AlphaFoldDB" id="A0A5J5CXT7"/>
<sequence length="140" mass="15356">MPPPAATAALPAAADPHQQKHAHTHPQSLQSQQHTHTAQAQQRQPSSATASPTQPNSELQPLHLAEPTAARPPSQEHVFQPKQHLPGQTWPLPANLDDLKVSELQHLRIRGMPVRHQDGPRRAPQPLQGLQLRLFALGLL</sequence>
<feature type="region of interest" description="Disordered" evidence="1">
    <location>
        <begin position="1"/>
        <end position="92"/>
    </location>
</feature>